<feature type="domain" description="TRUD" evidence="5">
    <location>
        <begin position="152"/>
        <end position="372"/>
    </location>
</feature>
<evidence type="ECO:0000259" key="5">
    <source>
        <dbReference type="PROSITE" id="PS50984"/>
    </source>
</evidence>
<dbReference type="HAMAP" id="MF_01082">
    <property type="entry name" value="TruD"/>
    <property type="match status" value="1"/>
</dbReference>
<sequence>MDLGMYGYITKTEKLNGTIKNNPEDFIVEEIPFDIKKDDNGKYLIIKARLYDWDTNRFVMYLARHMNISRKRITYAGTKDKRAVTTQYFCINTDRMFSGSINGIEIIEQFRSNDIIKLGDLYGNRFLIKVDYPGDLENDSSETLKEINEKGGFPNFFGVQRFGSMRSNTHYIGKMIIKGEYEKAADKYLYDDNFDTEEYRINYGKNMDAKNSLKEYPGNLTFERSILGAIASGNKSSAFNALPKNLSIMFVHAFQSYLFNKMLSERMKHVKDLKTVIEGDLLYNIDDYFNPDKKRLIEANRYNLEMLNNLSSMDKIRPVIPLPGFDTRMPDGLQRDIMLKVLEDENVSLQDFKIPGEYSYMSSSGDYRIISAKPINLKFPEKNKLDFILGRGIYATSFLREIIK</sequence>
<comment type="similarity">
    <text evidence="1 4">Belongs to the pseudouridine synthase TruD family.</text>
</comment>
<dbReference type="GO" id="GO:0003723">
    <property type="term" value="F:RNA binding"/>
    <property type="evidence" value="ECO:0007669"/>
    <property type="project" value="InterPro"/>
</dbReference>
<dbReference type="Proteomes" id="UP000192315">
    <property type="component" value="Unassembled WGS sequence"/>
</dbReference>
<feature type="active site" description="Nucleophile" evidence="4">
    <location>
        <position position="80"/>
    </location>
</feature>
<dbReference type="PANTHER" id="PTHR13326">
    <property type="entry name" value="TRNA PSEUDOURIDINE SYNTHASE D"/>
    <property type="match status" value="1"/>
</dbReference>
<dbReference type="GO" id="GO:0031119">
    <property type="term" value="P:tRNA pseudouridine synthesis"/>
    <property type="evidence" value="ECO:0007669"/>
    <property type="project" value="UniProtKB-UniRule"/>
</dbReference>
<evidence type="ECO:0000313" key="7">
    <source>
        <dbReference type="Proteomes" id="UP000192315"/>
    </source>
</evidence>
<dbReference type="InterPro" id="IPR020119">
    <property type="entry name" value="PsdUridine_synth_TruD_CS"/>
</dbReference>
<dbReference type="AlphaFoldDB" id="A0A8G2FW88"/>
<proteinExistence type="inferred from homology"/>
<name>A0A8G2FW88_PICTO</name>
<comment type="caution">
    <text evidence="6">The sequence shown here is derived from an EMBL/GenBank/DDBJ whole genome shotgun (WGS) entry which is preliminary data.</text>
</comment>
<comment type="function">
    <text evidence="4">Could be responsible for synthesis of pseudouridine from uracil-13 in transfer RNAs.</text>
</comment>
<evidence type="ECO:0000256" key="4">
    <source>
        <dbReference type="HAMAP-Rule" id="MF_01082"/>
    </source>
</evidence>
<dbReference type="PROSITE" id="PS01268">
    <property type="entry name" value="UPF0024"/>
    <property type="match status" value="1"/>
</dbReference>
<dbReference type="InterPro" id="IPR042214">
    <property type="entry name" value="TruD_catalytic"/>
</dbReference>
<dbReference type="InterPro" id="IPR020103">
    <property type="entry name" value="PsdUridine_synth_cat_dom_sf"/>
</dbReference>
<keyword evidence="3 4" id="KW-0413">Isomerase</keyword>
<dbReference type="GO" id="GO:0160150">
    <property type="term" value="F:tRNA pseudouridine(13) synthase activity"/>
    <property type="evidence" value="ECO:0007669"/>
    <property type="project" value="UniProtKB-EC"/>
</dbReference>
<dbReference type="InterPro" id="IPR001656">
    <property type="entry name" value="PsdUridine_synth_TruD"/>
</dbReference>
<dbReference type="Gene3D" id="3.30.2350.20">
    <property type="entry name" value="TruD, catalytic domain"/>
    <property type="match status" value="1"/>
</dbReference>
<keyword evidence="2 4" id="KW-0819">tRNA processing</keyword>
<gene>
    <name evidence="4" type="primary">truD</name>
    <name evidence="6" type="ORF">SAMN02745355_0492</name>
</gene>
<evidence type="ECO:0000256" key="2">
    <source>
        <dbReference type="ARBA" id="ARBA00022694"/>
    </source>
</evidence>
<dbReference type="RefSeq" id="WP_236719356.1">
    <property type="nucleotide sequence ID" value="NZ_FWYE01000001.1"/>
</dbReference>
<dbReference type="SUPFAM" id="SSF55120">
    <property type="entry name" value="Pseudouridine synthase"/>
    <property type="match status" value="1"/>
</dbReference>
<reference evidence="6 7" key="1">
    <citation type="submission" date="2017-04" db="EMBL/GenBank/DDBJ databases">
        <authorList>
            <person name="Varghese N."/>
            <person name="Submissions S."/>
        </authorList>
    </citation>
    <scope>NUCLEOTIDE SEQUENCE [LARGE SCALE GENOMIC DNA]</scope>
    <source>
        <strain evidence="6 7">DSM 9789</strain>
    </source>
</reference>
<keyword evidence="7" id="KW-1185">Reference proteome</keyword>
<dbReference type="CDD" id="cd02577">
    <property type="entry name" value="PSTD1"/>
    <property type="match status" value="1"/>
</dbReference>
<dbReference type="Gene3D" id="1.10.1510.30">
    <property type="match status" value="1"/>
</dbReference>
<organism evidence="6 7">
    <name type="scientific">Picrophilus torridus (strain ATCC 700027 / DSM 9790 / JCM 10055 / NBRC 100828 / KAW 2/3)</name>
    <dbReference type="NCBI Taxonomy" id="1122961"/>
    <lineage>
        <taxon>Archaea</taxon>
        <taxon>Methanobacteriati</taxon>
        <taxon>Thermoplasmatota</taxon>
        <taxon>Thermoplasmata</taxon>
        <taxon>Thermoplasmatales</taxon>
        <taxon>Picrophilaceae</taxon>
        <taxon>Picrophilus</taxon>
    </lineage>
</organism>
<dbReference type="PROSITE" id="PS50984">
    <property type="entry name" value="TRUD"/>
    <property type="match status" value="1"/>
</dbReference>
<dbReference type="EMBL" id="FWYE01000001">
    <property type="protein sequence ID" value="SMD30603.1"/>
    <property type="molecule type" value="Genomic_DNA"/>
</dbReference>
<dbReference type="NCBIfam" id="TIGR00094">
    <property type="entry name" value="tRNA_TruD_broad"/>
    <property type="match status" value="1"/>
</dbReference>
<dbReference type="PIRSF" id="PIRSF037016">
    <property type="entry name" value="Pseudouridin_synth_euk_prd"/>
    <property type="match status" value="1"/>
</dbReference>
<evidence type="ECO:0000256" key="3">
    <source>
        <dbReference type="ARBA" id="ARBA00023235"/>
    </source>
</evidence>
<evidence type="ECO:0000256" key="1">
    <source>
        <dbReference type="ARBA" id="ARBA00007953"/>
    </source>
</evidence>
<accession>A0A8G2FW88</accession>
<dbReference type="Gene3D" id="3.30.70.3160">
    <property type="match status" value="1"/>
</dbReference>
<dbReference type="EC" id="5.4.99.27" evidence="4"/>
<dbReference type="PANTHER" id="PTHR13326:SF21">
    <property type="entry name" value="PSEUDOURIDYLATE SYNTHASE PUS7L"/>
    <property type="match status" value="1"/>
</dbReference>
<dbReference type="Pfam" id="PF01142">
    <property type="entry name" value="TruD"/>
    <property type="match status" value="1"/>
</dbReference>
<dbReference type="InterPro" id="IPR011760">
    <property type="entry name" value="PsdUridine_synth_TruD_insert"/>
</dbReference>
<protein>
    <recommendedName>
        <fullName evidence="4">Probable tRNA pseudouridine synthase D</fullName>
        <ecNumber evidence="4">5.4.99.27</ecNumber>
    </recommendedName>
    <alternativeName>
        <fullName evidence="4">tRNA pseudouridine(13) synthase</fullName>
    </alternativeName>
    <alternativeName>
        <fullName evidence="4">tRNA pseudouridylate synthase D</fullName>
    </alternativeName>
    <alternativeName>
        <fullName evidence="4">tRNA-uridine isomerase D</fullName>
    </alternativeName>
</protein>
<evidence type="ECO:0000313" key="6">
    <source>
        <dbReference type="EMBL" id="SMD30603.1"/>
    </source>
</evidence>
<comment type="catalytic activity">
    <reaction evidence="4">
        <text>uridine(13) in tRNA = pseudouridine(13) in tRNA</text>
        <dbReference type="Rhea" id="RHEA:42540"/>
        <dbReference type="Rhea" id="RHEA-COMP:10105"/>
        <dbReference type="Rhea" id="RHEA-COMP:10106"/>
        <dbReference type="ChEBI" id="CHEBI:65314"/>
        <dbReference type="ChEBI" id="CHEBI:65315"/>
        <dbReference type="EC" id="5.4.99.27"/>
    </reaction>
</comment>